<keyword evidence="1" id="KW-0472">Membrane</keyword>
<organism evidence="2 3">
    <name type="scientific">Actinocrinis puniceicyclus</name>
    <dbReference type="NCBI Taxonomy" id="977794"/>
    <lineage>
        <taxon>Bacteria</taxon>
        <taxon>Bacillati</taxon>
        <taxon>Actinomycetota</taxon>
        <taxon>Actinomycetes</taxon>
        <taxon>Catenulisporales</taxon>
        <taxon>Actinospicaceae</taxon>
        <taxon>Actinocrinis</taxon>
    </lineage>
</organism>
<evidence type="ECO:0008006" key="4">
    <source>
        <dbReference type="Google" id="ProtNLM"/>
    </source>
</evidence>
<dbReference type="EMBL" id="JAGSXH010000001">
    <property type="protein sequence ID" value="MBS2961512.1"/>
    <property type="molecule type" value="Genomic_DNA"/>
</dbReference>
<name>A0A8J7WJX8_9ACTN</name>
<evidence type="ECO:0000313" key="3">
    <source>
        <dbReference type="Proteomes" id="UP000677913"/>
    </source>
</evidence>
<comment type="caution">
    <text evidence="2">The sequence shown here is derived from an EMBL/GenBank/DDBJ whole genome shotgun (WGS) entry which is preliminary data.</text>
</comment>
<dbReference type="RefSeq" id="WP_211463257.1">
    <property type="nucleotide sequence ID" value="NZ_JAGSXH010000001.1"/>
</dbReference>
<feature type="transmembrane region" description="Helical" evidence="1">
    <location>
        <begin position="41"/>
        <end position="59"/>
    </location>
</feature>
<keyword evidence="1" id="KW-0812">Transmembrane</keyword>
<keyword evidence="1" id="KW-1133">Transmembrane helix</keyword>
<protein>
    <recommendedName>
        <fullName evidence="4">Thiosulfate dehydrogenase [quinone] large subunit</fullName>
    </recommendedName>
</protein>
<feature type="transmembrane region" description="Helical" evidence="1">
    <location>
        <begin position="106"/>
        <end position="124"/>
    </location>
</feature>
<dbReference type="Proteomes" id="UP000677913">
    <property type="component" value="Unassembled WGS sequence"/>
</dbReference>
<evidence type="ECO:0000313" key="2">
    <source>
        <dbReference type="EMBL" id="MBS2961512.1"/>
    </source>
</evidence>
<reference evidence="2" key="1">
    <citation type="submission" date="2021-04" db="EMBL/GenBank/DDBJ databases">
        <title>Genome based classification of Actinospica acidithermotolerans sp. nov., an actinobacterium isolated from an Indonesian hot spring.</title>
        <authorList>
            <person name="Kusuma A.B."/>
            <person name="Putra K.E."/>
            <person name="Nafisah S."/>
            <person name="Loh J."/>
            <person name="Nouioui I."/>
            <person name="Goodfellow M."/>
        </authorList>
    </citation>
    <scope>NUCLEOTIDE SEQUENCE</scope>
    <source>
        <strain evidence="2">DSM 45618</strain>
    </source>
</reference>
<accession>A0A8J7WJX8</accession>
<feature type="transmembrane region" description="Helical" evidence="1">
    <location>
        <begin position="131"/>
        <end position="150"/>
    </location>
</feature>
<proteinExistence type="predicted"/>
<dbReference type="AlphaFoldDB" id="A0A8J7WJX8"/>
<evidence type="ECO:0000256" key="1">
    <source>
        <dbReference type="SAM" id="Phobius"/>
    </source>
</evidence>
<gene>
    <name evidence="2" type="ORF">KGA66_00540</name>
</gene>
<keyword evidence="3" id="KW-1185">Reference proteome</keyword>
<feature type="transmembrane region" description="Helical" evidence="1">
    <location>
        <begin position="170"/>
        <end position="190"/>
    </location>
</feature>
<sequence>MATQHGLHGFHVGGRFNWHARTEMATTARAGTQAAVGTREAAIATLRVGTGFIFFWAFLDKTFGLGYSTPSARAWIHGGSPTKGFLSSVDVGPFQSMFHAWAGKQWADWLFMIGLAGIGAALILGIGMRIATAAGVLLVALMWFAVFPPARHTATGTATGSTNPFLDEHVLEALVLVALAAFGVGSRLGLGSMWQRIPVVKRHQALR</sequence>